<keyword evidence="6" id="KW-0547">Nucleotide-binding</keyword>
<evidence type="ECO:0000256" key="4">
    <source>
        <dbReference type="ARBA" id="ARBA00022490"/>
    </source>
</evidence>
<keyword evidence="14" id="KW-1185">Reference proteome</keyword>
<comment type="subcellular location">
    <subcellularLocation>
        <location evidence="1">Cytoplasm</location>
    </subcellularLocation>
</comment>
<organism evidence="13 14">
    <name type="scientific">Saitoella complicata (strain BCRC 22490 / CBS 7301 / JCM 7358 / NBRC 10748 / NRRL Y-17804)</name>
    <dbReference type="NCBI Taxonomy" id="698492"/>
    <lineage>
        <taxon>Eukaryota</taxon>
        <taxon>Fungi</taxon>
        <taxon>Dikarya</taxon>
        <taxon>Ascomycota</taxon>
        <taxon>Taphrinomycotina</taxon>
        <taxon>Taphrinomycotina incertae sedis</taxon>
        <taxon>Saitoella</taxon>
    </lineage>
</organism>
<dbReference type="InterPro" id="IPR002312">
    <property type="entry name" value="Asp/Asn-tRNA-synth_IIb"/>
</dbReference>
<dbReference type="InterPro" id="IPR004365">
    <property type="entry name" value="NA-bd_OB_tRNA"/>
</dbReference>
<dbReference type="NCBIfam" id="TIGR00457">
    <property type="entry name" value="asnS"/>
    <property type="match status" value="1"/>
</dbReference>
<comment type="caution">
    <text evidence="13">The sequence shown here is derived from an EMBL/GenBank/DDBJ whole genome shotgun (WGS) entry which is preliminary data.</text>
</comment>
<dbReference type="InterPro" id="IPR045864">
    <property type="entry name" value="aa-tRNA-synth_II/BPL/LPL"/>
</dbReference>
<sequence>MAAILEKAAEALNLKDPQEVLYIDETAGSDDAAGTEAAPLLTPLKALQISQTAKLMIRKSPSDENGFQEITSTALKRAKKRFDEATRKAQKAAQAAAAATTAAQDEARRIEEAKAIQVVEDKSLPEAKRIKIRQGVANRGTRVKVSGWVHRLRSQKNRIFVVLRDGTGYLQAVISAPFANSWTALTLTLESTITVYGTIAELPEGKTAPDGHELAVDYFEVIGLAPGGDEAITNVVSKDSEDQPALLDKRHLVIRGETASAMLRIRAAVLRAFRKAFDDEGLCEVTPPALVQTQVEGGSTLFKLDYYGQEAYLTQSSQLYLETALASVGDCYCIQESFRAEKSHTRRHLSEYTHVEAELAFISFDDLLNHIEEMICSVIDTLLDDPTTAALIHSLNPSFSRPQRPFMRMPYKDAITWLNEHNILTDPDAENPNGRAHVFGDDIAEAAERKMTDIIARPVFLTGFPREIKAFYMLPTASDPRVTDSVDLLIPGVGEVVGGSMRLNTLDGMLEGYKREGIDPAPYYWFTDQRKYGTASSGGGRLGRRRCIPALLDDALRRVGVDMATATSGMIR</sequence>
<dbReference type="Pfam" id="PF00152">
    <property type="entry name" value="tRNA-synt_2"/>
    <property type="match status" value="1"/>
</dbReference>
<dbReference type="CDD" id="cd04323">
    <property type="entry name" value="AsnRS_cyto_like_N"/>
    <property type="match status" value="1"/>
</dbReference>
<evidence type="ECO:0000256" key="9">
    <source>
        <dbReference type="ARBA" id="ARBA00023146"/>
    </source>
</evidence>
<dbReference type="InterPro" id="IPR004522">
    <property type="entry name" value="Asn-tRNA-ligase"/>
</dbReference>
<dbReference type="GO" id="GO:0004816">
    <property type="term" value="F:asparagine-tRNA ligase activity"/>
    <property type="evidence" value="ECO:0007669"/>
    <property type="project" value="UniProtKB-EC"/>
</dbReference>
<dbReference type="OMA" id="DCCLYPR"/>
<keyword evidence="5" id="KW-0436">Ligase</keyword>
<feature type="domain" description="Aminoacyl-transfer RNA synthetases class-II family profile" evidence="12">
    <location>
        <begin position="263"/>
        <end position="554"/>
    </location>
</feature>
<protein>
    <recommendedName>
        <fullName evidence="3">asparagine--tRNA ligase</fullName>
        <ecNumber evidence="3">6.1.1.22</ecNumber>
    </recommendedName>
    <alternativeName>
        <fullName evidence="10">Asparaginyl-tRNA synthetase</fullName>
    </alternativeName>
</protein>
<gene>
    <name evidence="13" type="ORF">G7K_2927-t1</name>
</gene>
<keyword evidence="7" id="KW-0067">ATP-binding</keyword>
<dbReference type="PANTHER" id="PTHR22594">
    <property type="entry name" value="ASPARTYL/LYSYL-TRNA SYNTHETASE"/>
    <property type="match status" value="1"/>
</dbReference>
<dbReference type="InterPro" id="IPR048952">
    <property type="entry name" value="AsnRS_N"/>
</dbReference>
<dbReference type="STRING" id="698492.A0A0E9NG19"/>
<evidence type="ECO:0000313" key="13">
    <source>
        <dbReference type="EMBL" id="GAO48758.1"/>
    </source>
</evidence>
<dbReference type="Proteomes" id="UP000033140">
    <property type="component" value="Unassembled WGS sequence"/>
</dbReference>
<keyword evidence="8" id="KW-0648">Protein biosynthesis</keyword>
<dbReference type="PANTHER" id="PTHR22594:SF16">
    <property type="entry name" value="ASPARAGINE--TRNA LIGASE, CYTOPLASMIC"/>
    <property type="match status" value="1"/>
</dbReference>
<dbReference type="GO" id="GO:0005524">
    <property type="term" value="F:ATP binding"/>
    <property type="evidence" value="ECO:0007669"/>
    <property type="project" value="UniProtKB-KW"/>
</dbReference>
<evidence type="ECO:0000256" key="5">
    <source>
        <dbReference type="ARBA" id="ARBA00022598"/>
    </source>
</evidence>
<dbReference type="EMBL" id="BACD03000017">
    <property type="protein sequence ID" value="GAO48758.1"/>
    <property type="molecule type" value="Genomic_DNA"/>
</dbReference>
<keyword evidence="4" id="KW-0963">Cytoplasm</keyword>
<evidence type="ECO:0000256" key="10">
    <source>
        <dbReference type="ARBA" id="ARBA00029886"/>
    </source>
</evidence>
<proteinExistence type="inferred from homology"/>
<dbReference type="Gene3D" id="2.40.50.140">
    <property type="entry name" value="Nucleic acid-binding proteins"/>
    <property type="match status" value="1"/>
</dbReference>
<keyword evidence="9" id="KW-0030">Aminoacyl-tRNA synthetase</keyword>
<dbReference type="SUPFAM" id="SSF50249">
    <property type="entry name" value="Nucleic acid-binding proteins"/>
    <property type="match status" value="1"/>
</dbReference>
<dbReference type="InterPro" id="IPR006195">
    <property type="entry name" value="aa-tRNA-synth_II"/>
</dbReference>
<dbReference type="InterPro" id="IPR004364">
    <property type="entry name" value="Aa-tRNA-synt_II"/>
</dbReference>
<evidence type="ECO:0000256" key="2">
    <source>
        <dbReference type="ARBA" id="ARBA00008226"/>
    </source>
</evidence>
<dbReference type="Pfam" id="PF01336">
    <property type="entry name" value="tRNA_anti-codon"/>
    <property type="match status" value="1"/>
</dbReference>
<evidence type="ECO:0000256" key="7">
    <source>
        <dbReference type="ARBA" id="ARBA00022840"/>
    </source>
</evidence>
<comment type="similarity">
    <text evidence="2">Belongs to the class-II aminoacyl-tRNA synthetase family.</text>
</comment>
<evidence type="ECO:0000313" key="14">
    <source>
        <dbReference type="Proteomes" id="UP000033140"/>
    </source>
</evidence>
<dbReference type="GO" id="GO:0006421">
    <property type="term" value="P:asparaginyl-tRNA aminoacylation"/>
    <property type="evidence" value="ECO:0007669"/>
    <property type="project" value="InterPro"/>
</dbReference>
<dbReference type="GO" id="GO:0005737">
    <property type="term" value="C:cytoplasm"/>
    <property type="evidence" value="ECO:0007669"/>
    <property type="project" value="UniProtKB-SubCell"/>
</dbReference>
<reference evidence="13 14" key="2">
    <citation type="journal article" date="2014" name="J. Gen. Appl. Microbiol.">
        <title>The early diverging ascomycetous budding yeast Saitoella complicata has three histone deacetylases belonging to the Clr6, Hos2, and Rpd3 lineages.</title>
        <authorList>
            <person name="Nishida H."/>
            <person name="Matsumoto T."/>
            <person name="Kondo S."/>
            <person name="Hamamoto M."/>
            <person name="Yoshikawa H."/>
        </authorList>
    </citation>
    <scope>NUCLEOTIDE SEQUENCE [LARGE SCALE GENOMIC DNA]</scope>
    <source>
        <strain evidence="13 14">NRRL Y-17804</strain>
    </source>
</reference>
<dbReference type="PROSITE" id="PS50862">
    <property type="entry name" value="AA_TRNA_LIGASE_II"/>
    <property type="match status" value="1"/>
</dbReference>
<dbReference type="PRINTS" id="PR01042">
    <property type="entry name" value="TRNASYNTHASP"/>
</dbReference>
<dbReference type="Gene3D" id="3.30.930.10">
    <property type="entry name" value="Bira Bifunctional Protein, Domain 2"/>
    <property type="match status" value="1"/>
</dbReference>
<evidence type="ECO:0000259" key="12">
    <source>
        <dbReference type="PROSITE" id="PS50862"/>
    </source>
</evidence>
<reference evidence="13 14" key="1">
    <citation type="journal article" date="2011" name="J. Gen. Appl. Microbiol.">
        <title>Draft genome sequencing of the enigmatic yeast Saitoella complicata.</title>
        <authorList>
            <person name="Nishida H."/>
            <person name="Hamamoto M."/>
            <person name="Sugiyama J."/>
        </authorList>
    </citation>
    <scope>NUCLEOTIDE SEQUENCE [LARGE SCALE GENOMIC DNA]</scope>
    <source>
        <strain evidence="13 14">NRRL Y-17804</strain>
    </source>
</reference>
<evidence type="ECO:0000256" key="11">
    <source>
        <dbReference type="ARBA" id="ARBA00047844"/>
    </source>
</evidence>
<comment type="catalytic activity">
    <reaction evidence="11">
        <text>tRNA(Asn) + L-asparagine + ATP = L-asparaginyl-tRNA(Asn) + AMP + diphosphate + H(+)</text>
        <dbReference type="Rhea" id="RHEA:11180"/>
        <dbReference type="Rhea" id="RHEA-COMP:9659"/>
        <dbReference type="Rhea" id="RHEA-COMP:9674"/>
        <dbReference type="ChEBI" id="CHEBI:15378"/>
        <dbReference type="ChEBI" id="CHEBI:30616"/>
        <dbReference type="ChEBI" id="CHEBI:33019"/>
        <dbReference type="ChEBI" id="CHEBI:58048"/>
        <dbReference type="ChEBI" id="CHEBI:78442"/>
        <dbReference type="ChEBI" id="CHEBI:78515"/>
        <dbReference type="ChEBI" id="CHEBI:456215"/>
        <dbReference type="EC" id="6.1.1.22"/>
    </reaction>
</comment>
<accession>A0A0E9NG19</accession>
<dbReference type="InterPro" id="IPR012340">
    <property type="entry name" value="NA-bd_OB-fold"/>
</dbReference>
<dbReference type="AlphaFoldDB" id="A0A0E9NG19"/>
<evidence type="ECO:0000256" key="6">
    <source>
        <dbReference type="ARBA" id="ARBA00022741"/>
    </source>
</evidence>
<dbReference type="Gene3D" id="3.30.1910.20">
    <property type="entry name" value="asparaginyl-tRNA synthetase, N-terminal domain"/>
    <property type="match status" value="1"/>
</dbReference>
<evidence type="ECO:0000256" key="1">
    <source>
        <dbReference type="ARBA" id="ARBA00004496"/>
    </source>
</evidence>
<name>A0A0E9NG19_SAICN</name>
<dbReference type="GO" id="GO:0003676">
    <property type="term" value="F:nucleic acid binding"/>
    <property type="evidence" value="ECO:0007669"/>
    <property type="project" value="InterPro"/>
</dbReference>
<dbReference type="Pfam" id="PF20917">
    <property type="entry name" value="AsnRS_N"/>
    <property type="match status" value="1"/>
</dbReference>
<evidence type="ECO:0000256" key="8">
    <source>
        <dbReference type="ARBA" id="ARBA00022917"/>
    </source>
</evidence>
<dbReference type="SUPFAM" id="SSF55681">
    <property type="entry name" value="Class II aaRS and biotin synthetases"/>
    <property type="match status" value="1"/>
</dbReference>
<reference evidence="13 14" key="3">
    <citation type="journal article" date="2015" name="Genome Announc.">
        <title>Draft Genome Sequence of the Archiascomycetous Yeast Saitoella complicata.</title>
        <authorList>
            <person name="Yamauchi K."/>
            <person name="Kondo S."/>
            <person name="Hamamoto M."/>
            <person name="Takahashi Y."/>
            <person name="Ogura Y."/>
            <person name="Hayashi T."/>
            <person name="Nishida H."/>
        </authorList>
    </citation>
    <scope>NUCLEOTIDE SEQUENCE [LARGE SCALE GENOMIC DNA]</scope>
    <source>
        <strain evidence="13 14">NRRL Y-17804</strain>
    </source>
</reference>
<evidence type="ECO:0000256" key="3">
    <source>
        <dbReference type="ARBA" id="ARBA00012816"/>
    </source>
</evidence>
<dbReference type="EC" id="6.1.1.22" evidence="3"/>